<name>A0A314Z525_PRUYE</name>
<proteinExistence type="predicted"/>
<dbReference type="STRING" id="2094558.A0A314Z525"/>
<dbReference type="OrthoDB" id="1160707at2759"/>
<gene>
    <name evidence="1" type="ORF">Pyn_30810</name>
</gene>
<dbReference type="PANTHER" id="PTHR33103:SF27">
    <property type="entry name" value="OS04G0594700 PROTEIN"/>
    <property type="match status" value="1"/>
</dbReference>
<accession>A0A314Z525</accession>
<reference evidence="1 2" key="1">
    <citation type="submission" date="2018-02" db="EMBL/GenBank/DDBJ databases">
        <title>Draft genome of wild Prunus yedoensis var. nudiflora.</title>
        <authorList>
            <person name="Baek S."/>
            <person name="Kim J.-H."/>
            <person name="Choi K."/>
            <person name="Kim G.-B."/>
            <person name="Cho A."/>
            <person name="Jang H."/>
            <person name="Shin C.-H."/>
            <person name="Yu H.-J."/>
            <person name="Mun J.-H."/>
        </authorList>
    </citation>
    <scope>NUCLEOTIDE SEQUENCE [LARGE SCALE GENOMIC DNA]</scope>
    <source>
        <strain evidence="2">cv. Jeju island</strain>
        <tissue evidence="1">Leaf</tissue>
    </source>
</reference>
<keyword evidence="2" id="KW-1185">Reference proteome</keyword>
<dbReference type="AlphaFoldDB" id="A0A314Z525"/>
<dbReference type="Proteomes" id="UP000250321">
    <property type="component" value="Unassembled WGS sequence"/>
</dbReference>
<evidence type="ECO:0000313" key="1">
    <source>
        <dbReference type="EMBL" id="PQQ13663.1"/>
    </source>
</evidence>
<dbReference type="Pfam" id="PF05056">
    <property type="entry name" value="DUF674"/>
    <property type="match status" value="1"/>
</dbReference>
<evidence type="ECO:0000313" key="2">
    <source>
        <dbReference type="Proteomes" id="UP000250321"/>
    </source>
</evidence>
<dbReference type="PANTHER" id="PTHR33103">
    <property type="entry name" value="OS01G0153900 PROTEIN"/>
    <property type="match status" value="1"/>
</dbReference>
<sequence>MAGKIVKNFISLNALVDKGSNTIIFIESDNDFIDVLLSFLTIPIGTIVKRARKHSVPLEIDCMSNLYANVVNIDVRHFQTEACKEMLLCPHNGAESHCKNLRLKIDNDEPTRSRGGFC</sequence>
<protein>
    <submittedName>
        <fullName evidence="1">Uncharacterized protein</fullName>
    </submittedName>
</protein>
<comment type="caution">
    <text evidence="1">The sequence shown here is derived from an EMBL/GenBank/DDBJ whole genome shotgun (WGS) entry which is preliminary data.</text>
</comment>
<dbReference type="EMBL" id="PJQY01000289">
    <property type="protein sequence ID" value="PQQ13663.1"/>
    <property type="molecule type" value="Genomic_DNA"/>
</dbReference>
<dbReference type="InterPro" id="IPR007750">
    <property type="entry name" value="DUF674"/>
</dbReference>
<organism evidence="1 2">
    <name type="scientific">Prunus yedoensis var. nudiflora</name>
    <dbReference type="NCBI Taxonomy" id="2094558"/>
    <lineage>
        <taxon>Eukaryota</taxon>
        <taxon>Viridiplantae</taxon>
        <taxon>Streptophyta</taxon>
        <taxon>Embryophyta</taxon>
        <taxon>Tracheophyta</taxon>
        <taxon>Spermatophyta</taxon>
        <taxon>Magnoliopsida</taxon>
        <taxon>eudicotyledons</taxon>
        <taxon>Gunneridae</taxon>
        <taxon>Pentapetalae</taxon>
        <taxon>rosids</taxon>
        <taxon>fabids</taxon>
        <taxon>Rosales</taxon>
        <taxon>Rosaceae</taxon>
        <taxon>Amygdaloideae</taxon>
        <taxon>Amygdaleae</taxon>
        <taxon>Prunus</taxon>
    </lineage>
</organism>